<evidence type="ECO:0000256" key="1">
    <source>
        <dbReference type="SAM" id="MobiDB-lite"/>
    </source>
</evidence>
<evidence type="ECO:0000313" key="3">
    <source>
        <dbReference type="Proteomes" id="UP000327157"/>
    </source>
</evidence>
<accession>A0A5N5FAJ5</accession>
<gene>
    <name evidence="2" type="ORF">D8674_010379</name>
</gene>
<reference evidence="2 3" key="1">
    <citation type="submission" date="2019-09" db="EMBL/GenBank/DDBJ databases">
        <authorList>
            <person name="Ou C."/>
        </authorList>
    </citation>
    <scope>NUCLEOTIDE SEQUENCE [LARGE SCALE GENOMIC DNA]</scope>
    <source>
        <strain evidence="2">S2</strain>
        <tissue evidence="2">Leaf</tissue>
    </source>
</reference>
<protein>
    <recommendedName>
        <fullName evidence="4">Reverse transcriptase Ty1/copia-type domain-containing protein</fullName>
    </recommendedName>
</protein>
<evidence type="ECO:0008006" key="4">
    <source>
        <dbReference type="Google" id="ProtNLM"/>
    </source>
</evidence>
<sequence>MPSSPTATVLPLVDLETSTDTTLLSSTIPIDVSDVSNYQLPFRHNRGKPPNRYSPETTKGSKYPIANYVSSHKLSKPGKAFVQQISNDSTPNSLKEALSNDRWTKVMEKEMHALQKNQTWDLVLLPQGKKRLRCRWVYTIK</sequence>
<evidence type="ECO:0000313" key="2">
    <source>
        <dbReference type="EMBL" id="KAB2600108.1"/>
    </source>
</evidence>
<dbReference type="OrthoDB" id="411615at2759"/>
<dbReference type="AlphaFoldDB" id="A0A5N5FAJ5"/>
<keyword evidence="3" id="KW-1185">Reference proteome</keyword>
<feature type="region of interest" description="Disordered" evidence="1">
    <location>
        <begin position="41"/>
        <end position="61"/>
    </location>
</feature>
<comment type="caution">
    <text evidence="2">The sequence shown here is derived from an EMBL/GenBank/DDBJ whole genome shotgun (WGS) entry which is preliminary data.</text>
</comment>
<reference evidence="3" key="2">
    <citation type="submission" date="2019-10" db="EMBL/GenBank/DDBJ databases">
        <title>A de novo genome assembly of a pear dwarfing rootstock.</title>
        <authorList>
            <person name="Wang F."/>
            <person name="Wang J."/>
            <person name="Li S."/>
            <person name="Zhang Y."/>
            <person name="Fang M."/>
            <person name="Ma L."/>
            <person name="Zhao Y."/>
            <person name="Jiang S."/>
        </authorList>
    </citation>
    <scope>NUCLEOTIDE SEQUENCE [LARGE SCALE GENOMIC DNA]</scope>
</reference>
<dbReference type="Proteomes" id="UP000327157">
    <property type="component" value="Chromosome 13"/>
</dbReference>
<reference evidence="2 3" key="3">
    <citation type="submission" date="2019-11" db="EMBL/GenBank/DDBJ databases">
        <title>A de novo genome assembly of a pear dwarfing rootstock.</title>
        <authorList>
            <person name="Wang F."/>
            <person name="Wang J."/>
            <person name="Li S."/>
            <person name="Zhang Y."/>
            <person name="Fang M."/>
            <person name="Ma L."/>
            <person name="Zhao Y."/>
            <person name="Jiang S."/>
        </authorList>
    </citation>
    <scope>NUCLEOTIDE SEQUENCE [LARGE SCALE GENOMIC DNA]</scope>
    <source>
        <strain evidence="2">S2</strain>
        <tissue evidence="2">Leaf</tissue>
    </source>
</reference>
<dbReference type="EMBL" id="SMOL01000753">
    <property type="protein sequence ID" value="KAB2600108.1"/>
    <property type="molecule type" value="Genomic_DNA"/>
</dbReference>
<proteinExistence type="predicted"/>
<name>A0A5N5FAJ5_9ROSA</name>
<organism evidence="2 3">
    <name type="scientific">Pyrus ussuriensis x Pyrus communis</name>
    <dbReference type="NCBI Taxonomy" id="2448454"/>
    <lineage>
        <taxon>Eukaryota</taxon>
        <taxon>Viridiplantae</taxon>
        <taxon>Streptophyta</taxon>
        <taxon>Embryophyta</taxon>
        <taxon>Tracheophyta</taxon>
        <taxon>Spermatophyta</taxon>
        <taxon>Magnoliopsida</taxon>
        <taxon>eudicotyledons</taxon>
        <taxon>Gunneridae</taxon>
        <taxon>Pentapetalae</taxon>
        <taxon>rosids</taxon>
        <taxon>fabids</taxon>
        <taxon>Rosales</taxon>
        <taxon>Rosaceae</taxon>
        <taxon>Amygdaloideae</taxon>
        <taxon>Maleae</taxon>
        <taxon>Pyrus</taxon>
    </lineage>
</organism>